<keyword evidence="2" id="KW-1185">Reference proteome</keyword>
<accession>A0ACC0CZJ1</accession>
<name>A0ACC0CZJ1_9PEZI</name>
<protein>
    <submittedName>
        <fullName evidence="1">Uncharacterized protein</fullName>
    </submittedName>
</protein>
<gene>
    <name evidence="1" type="ORF">F4821DRAFT_141194</name>
</gene>
<sequence>MRSAMLLVIAAYCCVVASAGWIHRFIGDDGQPSWVSRETGVVQFVGWTPKPTPAPETKPTESERVLDLLLKREKAITADDWTNSVTCGWMSGVSSSPWTCGDNSTCATNDDHIVACVSETLSEFYSVCLDYEAYQANYCENDAVGTGCCTSTAYGACATYLWTGSPTRSMYRCAISSTIISMLDVPQFVVDASLSSQTTVTSPSGAGTTDSTNGASDPSTFTGSSGHQLGQSDKTADIIIDRLAAIVACSVIGGLVAIGIIFRLLVVRCLRQRQPRAGAGDLGQQDPSPSPSPSLQDQVDPATQNQMMTRGRGGNLDNFIPEAPPELEPDLRRAADANFYSPRACVFVRDAAYDAVHARWPLSMHDYTATPVPPPSYSQLFGYSHPYTGQDTPPAASSGGSTPGASDNIELNPLPSAVASSGETTDSK</sequence>
<evidence type="ECO:0000313" key="2">
    <source>
        <dbReference type="Proteomes" id="UP001497680"/>
    </source>
</evidence>
<dbReference type="EMBL" id="MU394320">
    <property type="protein sequence ID" value="KAI6085907.1"/>
    <property type="molecule type" value="Genomic_DNA"/>
</dbReference>
<proteinExistence type="predicted"/>
<reference evidence="1 2" key="1">
    <citation type="journal article" date="2022" name="New Phytol.">
        <title>Ecological generalism drives hyperdiversity of secondary metabolite gene clusters in xylarialean endophytes.</title>
        <authorList>
            <person name="Franco M.E.E."/>
            <person name="Wisecaver J.H."/>
            <person name="Arnold A.E."/>
            <person name="Ju Y.M."/>
            <person name="Slot J.C."/>
            <person name="Ahrendt S."/>
            <person name="Moore L.P."/>
            <person name="Eastman K.E."/>
            <person name="Scott K."/>
            <person name="Konkel Z."/>
            <person name="Mondo S.J."/>
            <person name="Kuo A."/>
            <person name="Hayes R.D."/>
            <person name="Haridas S."/>
            <person name="Andreopoulos B."/>
            <person name="Riley R."/>
            <person name="LaButti K."/>
            <person name="Pangilinan J."/>
            <person name="Lipzen A."/>
            <person name="Amirebrahimi M."/>
            <person name="Yan J."/>
            <person name="Adam C."/>
            <person name="Keymanesh K."/>
            <person name="Ng V."/>
            <person name="Louie K."/>
            <person name="Northen T."/>
            <person name="Drula E."/>
            <person name="Henrissat B."/>
            <person name="Hsieh H.M."/>
            <person name="Youens-Clark K."/>
            <person name="Lutzoni F."/>
            <person name="Miadlikowska J."/>
            <person name="Eastwood D.C."/>
            <person name="Hamelin R.C."/>
            <person name="Grigoriev I.V."/>
            <person name="U'Ren J.M."/>
        </authorList>
    </citation>
    <scope>NUCLEOTIDE SEQUENCE [LARGE SCALE GENOMIC DNA]</scope>
    <source>
        <strain evidence="1 2">ER1909</strain>
    </source>
</reference>
<organism evidence="1 2">
    <name type="scientific">Hypoxylon rubiginosum</name>
    <dbReference type="NCBI Taxonomy" id="110542"/>
    <lineage>
        <taxon>Eukaryota</taxon>
        <taxon>Fungi</taxon>
        <taxon>Dikarya</taxon>
        <taxon>Ascomycota</taxon>
        <taxon>Pezizomycotina</taxon>
        <taxon>Sordariomycetes</taxon>
        <taxon>Xylariomycetidae</taxon>
        <taxon>Xylariales</taxon>
        <taxon>Hypoxylaceae</taxon>
        <taxon>Hypoxylon</taxon>
    </lineage>
</organism>
<dbReference type="Proteomes" id="UP001497680">
    <property type="component" value="Unassembled WGS sequence"/>
</dbReference>
<comment type="caution">
    <text evidence="1">The sequence shown here is derived from an EMBL/GenBank/DDBJ whole genome shotgun (WGS) entry which is preliminary data.</text>
</comment>
<evidence type="ECO:0000313" key="1">
    <source>
        <dbReference type="EMBL" id="KAI6085907.1"/>
    </source>
</evidence>